<evidence type="ECO:0000313" key="8">
    <source>
        <dbReference type="EMBL" id="SOE65935.1"/>
    </source>
</evidence>
<dbReference type="Pfam" id="PF07690">
    <property type="entry name" value="MFS_1"/>
    <property type="match status" value="1"/>
</dbReference>
<evidence type="ECO:0000256" key="3">
    <source>
        <dbReference type="ARBA" id="ARBA00022692"/>
    </source>
</evidence>
<keyword evidence="2" id="KW-0813">Transport</keyword>
<dbReference type="CDD" id="cd17321">
    <property type="entry name" value="MFS_MMR_MDR_like"/>
    <property type="match status" value="1"/>
</dbReference>
<feature type="transmembrane region" description="Helical" evidence="6">
    <location>
        <begin position="80"/>
        <end position="96"/>
    </location>
</feature>
<organism evidence="8 9">
    <name type="scientific">Salinibacterium xinjiangense</name>
    <dbReference type="NCBI Taxonomy" id="386302"/>
    <lineage>
        <taxon>Bacteria</taxon>
        <taxon>Bacillati</taxon>
        <taxon>Actinomycetota</taxon>
        <taxon>Actinomycetes</taxon>
        <taxon>Micrococcales</taxon>
        <taxon>Microbacteriaceae</taxon>
        <taxon>Salinibacterium</taxon>
    </lineage>
</organism>
<feature type="transmembrane region" description="Helical" evidence="6">
    <location>
        <begin position="190"/>
        <end position="211"/>
    </location>
</feature>
<keyword evidence="5 6" id="KW-0472">Membrane</keyword>
<dbReference type="InterPro" id="IPR020846">
    <property type="entry name" value="MFS_dom"/>
</dbReference>
<feature type="transmembrane region" description="Helical" evidence="6">
    <location>
        <begin position="37"/>
        <end position="60"/>
    </location>
</feature>
<dbReference type="GO" id="GO:0005886">
    <property type="term" value="C:plasma membrane"/>
    <property type="evidence" value="ECO:0007669"/>
    <property type="project" value="UniProtKB-SubCell"/>
</dbReference>
<feature type="transmembrane region" description="Helical" evidence="6">
    <location>
        <begin position="322"/>
        <end position="344"/>
    </location>
</feature>
<keyword evidence="9" id="KW-1185">Reference proteome</keyword>
<evidence type="ECO:0000313" key="9">
    <source>
        <dbReference type="Proteomes" id="UP000219440"/>
    </source>
</evidence>
<evidence type="ECO:0000256" key="6">
    <source>
        <dbReference type="SAM" id="Phobius"/>
    </source>
</evidence>
<dbReference type="Proteomes" id="UP000219440">
    <property type="component" value="Unassembled WGS sequence"/>
</dbReference>
<dbReference type="AlphaFoldDB" id="A0A2C8ZLN1"/>
<protein>
    <submittedName>
        <fullName evidence="8">Drug resistance transporter, EmrB/QacA subfamily</fullName>
    </submittedName>
</protein>
<dbReference type="EMBL" id="OCST01000003">
    <property type="protein sequence ID" value="SOE65935.1"/>
    <property type="molecule type" value="Genomic_DNA"/>
</dbReference>
<evidence type="ECO:0000256" key="2">
    <source>
        <dbReference type="ARBA" id="ARBA00022448"/>
    </source>
</evidence>
<accession>A0A2C8ZLN1</accession>
<feature type="transmembrane region" description="Helical" evidence="6">
    <location>
        <begin position="129"/>
        <end position="151"/>
    </location>
</feature>
<feature type="transmembrane region" description="Helical" evidence="6">
    <location>
        <begin position="223"/>
        <end position="243"/>
    </location>
</feature>
<feature type="transmembrane region" description="Helical" evidence="6">
    <location>
        <begin position="450"/>
        <end position="473"/>
    </location>
</feature>
<reference evidence="8 9" key="1">
    <citation type="submission" date="2017-09" db="EMBL/GenBank/DDBJ databases">
        <authorList>
            <person name="Ehlers B."/>
            <person name="Leendertz F.H."/>
        </authorList>
    </citation>
    <scope>NUCLEOTIDE SEQUENCE [LARGE SCALE GENOMIC DNA]</scope>
    <source>
        <strain evidence="8 9">CGMCC 1.05381</strain>
    </source>
</reference>
<comment type="subcellular location">
    <subcellularLocation>
        <location evidence="1">Cell membrane</location>
        <topology evidence="1">Multi-pass membrane protein</topology>
    </subcellularLocation>
</comment>
<evidence type="ECO:0000256" key="5">
    <source>
        <dbReference type="ARBA" id="ARBA00023136"/>
    </source>
</evidence>
<dbReference type="SUPFAM" id="SSF103473">
    <property type="entry name" value="MFS general substrate transporter"/>
    <property type="match status" value="1"/>
</dbReference>
<evidence type="ECO:0000256" key="1">
    <source>
        <dbReference type="ARBA" id="ARBA00004651"/>
    </source>
</evidence>
<name>A0A2C8ZLN1_9MICO</name>
<dbReference type="PROSITE" id="PS50850">
    <property type="entry name" value="MFS"/>
    <property type="match status" value="1"/>
</dbReference>
<feature type="transmembrane region" description="Helical" evidence="6">
    <location>
        <begin position="163"/>
        <end position="184"/>
    </location>
</feature>
<feature type="transmembrane region" description="Helical" evidence="6">
    <location>
        <begin position="255"/>
        <end position="272"/>
    </location>
</feature>
<evidence type="ECO:0000256" key="4">
    <source>
        <dbReference type="ARBA" id="ARBA00022989"/>
    </source>
</evidence>
<feature type="domain" description="Major facilitator superfamily (MFS) profile" evidence="7">
    <location>
        <begin position="38"/>
        <end position="477"/>
    </location>
</feature>
<feature type="transmembrane region" description="Helical" evidence="6">
    <location>
        <begin position="381"/>
        <end position="404"/>
    </location>
</feature>
<dbReference type="PANTHER" id="PTHR42718">
    <property type="entry name" value="MAJOR FACILITATOR SUPERFAMILY MULTIDRUG TRANSPORTER MFSC"/>
    <property type="match status" value="1"/>
</dbReference>
<dbReference type="PANTHER" id="PTHR42718:SF9">
    <property type="entry name" value="MAJOR FACILITATOR SUPERFAMILY MULTIDRUG TRANSPORTER MFSC"/>
    <property type="match status" value="1"/>
</dbReference>
<keyword evidence="3 6" id="KW-0812">Transmembrane</keyword>
<proteinExistence type="predicted"/>
<feature type="transmembrane region" description="Helical" evidence="6">
    <location>
        <begin position="293"/>
        <end position="316"/>
    </location>
</feature>
<feature type="transmembrane region" description="Helical" evidence="6">
    <location>
        <begin position="425"/>
        <end position="444"/>
    </location>
</feature>
<dbReference type="InterPro" id="IPR011701">
    <property type="entry name" value="MFS"/>
</dbReference>
<dbReference type="Gene3D" id="1.20.1720.10">
    <property type="entry name" value="Multidrug resistance protein D"/>
    <property type="match status" value="1"/>
</dbReference>
<feature type="transmembrane region" description="Helical" evidence="6">
    <location>
        <begin position="356"/>
        <end position="375"/>
    </location>
</feature>
<sequence length="486" mass="51118">MLCSPPQLPEDHRARVLNEPVTSETPIQPGMTREQRLILVIAILASFVAFLDGSVINVALPKISEELGGGLTTQQWVVDAYLITLGSLILLAGSLSDVFGRIVVLRTGLIAFGVASVLIVIAPTAELVIILRAVQGIAGALLVPSSLALIISTFRGAAQAKAIGTWTAWTSASFLAGPLIGGLFVDYLSWRLVFAINVIPIGLTLVLLVMLRHKDTRAEGVRLDFVGAALGIVGLGGPVFALIEQANFGWADPRIFLPFVLGLLSFAAFIWWESRVKAPMLPLGIFRNRNFAWGNLATMFIYAALSIGGFIVVIFLQQVAGYPATIAALAFLPVSLGNVFLSGIFGSLSGKYGPRLFMTAGPIIAGFGYLLLLTMGDDVNYWWNVLPGILVFAVGISITVAPLTSAILGSIPSQQAGIGSATNNAVARVAGLIAIALIGVIVAGQLDVESFHRVLLVTAALLFLGGIVSFVGIRNPTASAPTAPEV</sequence>
<dbReference type="GO" id="GO:0022857">
    <property type="term" value="F:transmembrane transporter activity"/>
    <property type="evidence" value="ECO:0007669"/>
    <property type="project" value="InterPro"/>
</dbReference>
<gene>
    <name evidence="8" type="ORF">SAMN06296378_1644</name>
</gene>
<dbReference type="InterPro" id="IPR036259">
    <property type="entry name" value="MFS_trans_sf"/>
</dbReference>
<keyword evidence="4 6" id="KW-1133">Transmembrane helix</keyword>
<feature type="transmembrane region" description="Helical" evidence="6">
    <location>
        <begin position="103"/>
        <end position="123"/>
    </location>
</feature>
<evidence type="ECO:0000259" key="7">
    <source>
        <dbReference type="PROSITE" id="PS50850"/>
    </source>
</evidence>
<dbReference type="Gene3D" id="1.20.1250.20">
    <property type="entry name" value="MFS general substrate transporter like domains"/>
    <property type="match status" value="1"/>
</dbReference>